<comment type="subcellular location">
    <subcellularLocation>
        <location evidence="1">Membrane</location>
        <topology evidence="1">Single-pass type I membrane protein</topology>
    </subcellularLocation>
</comment>
<dbReference type="Pfam" id="PF06211">
    <property type="entry name" value="BAMBI"/>
    <property type="match status" value="1"/>
</dbReference>
<dbReference type="GO" id="GO:0005109">
    <property type="term" value="F:frizzled binding"/>
    <property type="evidence" value="ECO:0007669"/>
    <property type="project" value="TreeGrafter"/>
</dbReference>
<comment type="function">
    <text evidence="7">Negatively regulates TGF-beta signaling.</text>
</comment>
<dbReference type="KEGG" id="pmrn:116944863"/>
<gene>
    <name evidence="16" type="primary">LOC116944863</name>
</gene>
<dbReference type="InterPro" id="IPR045807">
    <property type="entry name" value="BAMBI_N"/>
</dbReference>
<dbReference type="CDD" id="cd23576">
    <property type="entry name" value="TFP_LU_ECD_BAMBI"/>
    <property type="match status" value="1"/>
</dbReference>
<keyword evidence="2 11" id="KW-0812">Transmembrane</keyword>
<evidence type="ECO:0000256" key="9">
    <source>
        <dbReference type="ARBA" id="ARBA00073194"/>
    </source>
</evidence>
<keyword evidence="4 11" id="KW-1133">Transmembrane helix</keyword>
<dbReference type="GO" id="GO:0016020">
    <property type="term" value="C:membrane"/>
    <property type="evidence" value="ECO:0007669"/>
    <property type="project" value="UniProtKB-SubCell"/>
</dbReference>
<evidence type="ECO:0000256" key="11">
    <source>
        <dbReference type="SAM" id="Phobius"/>
    </source>
</evidence>
<name>A0AAJ7WY81_PETMA</name>
<evidence type="ECO:0000313" key="15">
    <source>
        <dbReference type="Proteomes" id="UP001318040"/>
    </source>
</evidence>
<evidence type="ECO:0000256" key="6">
    <source>
        <dbReference type="ARBA" id="ARBA00023180"/>
    </source>
</evidence>
<protein>
    <recommendedName>
        <fullName evidence="9">BMP and activin membrane-bound inhibitor homolog</fullName>
    </recommendedName>
</protein>
<dbReference type="GO" id="GO:0007179">
    <property type="term" value="P:transforming growth factor beta receptor signaling pathway"/>
    <property type="evidence" value="ECO:0007669"/>
    <property type="project" value="TreeGrafter"/>
</dbReference>
<evidence type="ECO:0000256" key="12">
    <source>
        <dbReference type="SAM" id="SignalP"/>
    </source>
</evidence>
<dbReference type="SUPFAM" id="SSF57302">
    <property type="entry name" value="Snake toxin-like"/>
    <property type="match status" value="1"/>
</dbReference>
<dbReference type="PANTHER" id="PTHR15505:SF1">
    <property type="entry name" value="BMP AND ACTIVIN MEMBRANE-BOUND INHIBITOR HOMOLOG"/>
    <property type="match status" value="1"/>
</dbReference>
<dbReference type="InterPro" id="IPR045806">
    <property type="entry name" value="BAMBI_C"/>
</dbReference>
<feature type="signal peptide" evidence="12">
    <location>
        <begin position="1"/>
        <end position="26"/>
    </location>
</feature>
<evidence type="ECO:0000256" key="2">
    <source>
        <dbReference type="ARBA" id="ARBA00022692"/>
    </source>
</evidence>
<dbReference type="GeneID" id="116944863"/>
<feature type="domain" description="BMP and activin membrane-bound inhibitor C-terminal" evidence="14">
    <location>
        <begin position="150"/>
        <end position="193"/>
    </location>
</feature>
<accession>A0AAJ7WY81</accession>
<dbReference type="AlphaFoldDB" id="A0AAJ7WY81"/>
<evidence type="ECO:0000259" key="14">
    <source>
        <dbReference type="Pfam" id="PF19337"/>
    </source>
</evidence>
<proteinExistence type="inferred from homology"/>
<evidence type="ECO:0000256" key="8">
    <source>
        <dbReference type="ARBA" id="ARBA00061218"/>
    </source>
</evidence>
<evidence type="ECO:0000256" key="4">
    <source>
        <dbReference type="ARBA" id="ARBA00022989"/>
    </source>
</evidence>
<keyword evidence="5 11" id="KW-0472">Membrane</keyword>
<keyword evidence="15" id="KW-1185">Reference proteome</keyword>
<evidence type="ECO:0000259" key="13">
    <source>
        <dbReference type="Pfam" id="PF06211"/>
    </source>
</evidence>
<dbReference type="Proteomes" id="UP001318040">
    <property type="component" value="Chromosome 2"/>
</dbReference>
<keyword evidence="3 12" id="KW-0732">Signal</keyword>
<evidence type="ECO:0000256" key="7">
    <source>
        <dbReference type="ARBA" id="ARBA00057935"/>
    </source>
</evidence>
<evidence type="ECO:0000256" key="5">
    <source>
        <dbReference type="ARBA" id="ARBA00023136"/>
    </source>
</evidence>
<evidence type="ECO:0000256" key="10">
    <source>
        <dbReference type="SAM" id="MobiDB-lite"/>
    </source>
</evidence>
<comment type="similarity">
    <text evidence="8">Belongs to the BAMBI family.</text>
</comment>
<feature type="chain" id="PRO_5042477139" description="BMP and activin membrane-bound inhibitor homolog" evidence="12">
    <location>
        <begin position="27"/>
        <end position="291"/>
    </location>
</feature>
<dbReference type="PANTHER" id="PTHR15505">
    <property type="entry name" value="RIIA DOMAIN-CONTAINING PROTEIN 1"/>
    <property type="match status" value="1"/>
</dbReference>
<dbReference type="RefSeq" id="XP_032814594.1">
    <property type="nucleotide sequence ID" value="XM_032958703.1"/>
</dbReference>
<feature type="domain" description="BMP and activin membrane-bound inhibitor N-terminal" evidence="13">
    <location>
        <begin position="8"/>
        <end position="111"/>
    </location>
</feature>
<keyword evidence="6" id="KW-0325">Glycoprotein</keyword>
<dbReference type="Gene3D" id="2.10.60.10">
    <property type="entry name" value="CD59"/>
    <property type="match status" value="1"/>
</dbReference>
<evidence type="ECO:0000256" key="3">
    <source>
        <dbReference type="ARBA" id="ARBA00022729"/>
    </source>
</evidence>
<dbReference type="FunFam" id="2.10.60.10:FF:000018">
    <property type="entry name" value="BMP and activin membrane-bound inhibitor homolog"/>
    <property type="match status" value="1"/>
</dbReference>
<reference evidence="16" key="1">
    <citation type="submission" date="2025-08" db="UniProtKB">
        <authorList>
            <consortium name="RefSeq"/>
        </authorList>
    </citation>
    <scope>IDENTIFICATION</scope>
    <source>
        <tissue evidence="16">Sperm</tissue>
    </source>
</reference>
<sequence>MERLLGFCYVWLHLDVFTLLLAATKGEIRCYCDAAHCVPTGYMCKSEMSVCFRRLLEPTDPRSPLAHGCIEALSPSPPHPCHAPRPRNHTGRWPVVRCCQDDMCNYNALSDRLPALPARADSSAAEHAPRAAGGPGRGAGGLPAAWPPADAAGSRELWFRAAVIAVPVAGALALALLVVLALRMLRSESRCRRRDAGVRRRLPCGWPHRERPGEGRRRRRCCPACERLGCVRPVRRPPPAWPSLTPSWGHVHGGQKTDGGAGGVSCVRKPMPWSLGRWGSSGSATEKVAFV</sequence>
<feature type="transmembrane region" description="Helical" evidence="11">
    <location>
        <begin position="157"/>
        <end position="185"/>
    </location>
</feature>
<evidence type="ECO:0000256" key="1">
    <source>
        <dbReference type="ARBA" id="ARBA00004479"/>
    </source>
</evidence>
<dbReference type="Pfam" id="PF19337">
    <property type="entry name" value="BAMBI_C"/>
    <property type="match status" value="1"/>
</dbReference>
<evidence type="ECO:0000313" key="16">
    <source>
        <dbReference type="RefSeq" id="XP_032814594.1"/>
    </source>
</evidence>
<dbReference type="InterPro" id="IPR045860">
    <property type="entry name" value="Snake_toxin-like_sf"/>
</dbReference>
<organism evidence="15 16">
    <name type="scientific">Petromyzon marinus</name>
    <name type="common">Sea lamprey</name>
    <dbReference type="NCBI Taxonomy" id="7757"/>
    <lineage>
        <taxon>Eukaryota</taxon>
        <taxon>Metazoa</taxon>
        <taxon>Chordata</taxon>
        <taxon>Craniata</taxon>
        <taxon>Vertebrata</taxon>
        <taxon>Cyclostomata</taxon>
        <taxon>Hyperoartia</taxon>
        <taxon>Petromyzontiformes</taxon>
        <taxon>Petromyzontidae</taxon>
        <taxon>Petromyzon</taxon>
    </lineage>
</organism>
<feature type="region of interest" description="Disordered" evidence="10">
    <location>
        <begin position="120"/>
        <end position="143"/>
    </location>
</feature>